<reference evidence="3 4" key="1">
    <citation type="journal article" date="2016" name="Nat. Commun.">
        <title>Thousands of microbial genomes shed light on interconnected biogeochemical processes in an aquifer system.</title>
        <authorList>
            <person name="Anantharaman K."/>
            <person name="Brown C.T."/>
            <person name="Hug L.A."/>
            <person name="Sharon I."/>
            <person name="Castelle C.J."/>
            <person name="Probst A.J."/>
            <person name="Thomas B.C."/>
            <person name="Singh A."/>
            <person name="Wilkins M.J."/>
            <person name="Karaoz U."/>
            <person name="Brodie E.L."/>
            <person name="Williams K.H."/>
            <person name="Hubbard S.S."/>
            <person name="Banfield J.F."/>
        </authorList>
    </citation>
    <scope>NUCLEOTIDE SEQUENCE [LARGE SCALE GENOMIC DNA]</scope>
</reference>
<name>A0A1F5S0Z3_9BACT</name>
<dbReference type="AlphaFoldDB" id="A0A1F5S0Z3"/>
<dbReference type="Gene3D" id="3.40.50.700">
    <property type="entry name" value="NADH:ubiquinone oxidoreductase-like, 20kDa subunit"/>
    <property type="match status" value="1"/>
</dbReference>
<dbReference type="Proteomes" id="UP000178323">
    <property type="component" value="Unassembled WGS sequence"/>
</dbReference>
<sequence length="263" mass="28836">MKQKPKIAIISLTSCEGCEIAVLDLGAKLLEALKNVELVSFKYMMEASLCNKRNELPSCDIAFVEGSPANKKDIELLKEVRKKAEKVIALGHCAHLGGVQRMKNYGDKEKIAKSVYKQYKKIENNDGGGIDKYIKVDGVIPGCPITKDEFLRSLIAALAGREFEIEESPVCYECLNNSYECLLQKGEICLGPVTLGGCGAICVKSGQACWGCRGFLPEVLPLRDGACPVSTNAKLENLRSKLKEIASEEDIEGVEEIFGLRRD</sequence>
<dbReference type="SUPFAM" id="SSF56770">
    <property type="entry name" value="HydA/Nqo6-like"/>
    <property type="match status" value="1"/>
</dbReference>
<dbReference type="STRING" id="1797985.A2Y83_03005"/>
<dbReference type="GO" id="GO:0016491">
    <property type="term" value="F:oxidoreductase activity"/>
    <property type="evidence" value="ECO:0007669"/>
    <property type="project" value="UniProtKB-KW"/>
</dbReference>
<dbReference type="PANTHER" id="PTHR42845:SF1">
    <property type="entry name" value="HYDROGENASE SMALL SUBUNIT"/>
    <property type="match status" value="1"/>
</dbReference>
<evidence type="ECO:0000313" key="4">
    <source>
        <dbReference type="Proteomes" id="UP000178323"/>
    </source>
</evidence>
<dbReference type="GO" id="GO:0051536">
    <property type="term" value="F:iron-sulfur cluster binding"/>
    <property type="evidence" value="ECO:0007669"/>
    <property type="project" value="InterPro"/>
</dbReference>
<accession>A0A1F5S0Z3</accession>
<dbReference type="Pfam" id="PF01058">
    <property type="entry name" value="Oxidored_q6"/>
    <property type="match status" value="1"/>
</dbReference>
<evidence type="ECO:0000256" key="1">
    <source>
        <dbReference type="ARBA" id="ARBA00023002"/>
    </source>
</evidence>
<keyword evidence="1" id="KW-0560">Oxidoreductase</keyword>
<gene>
    <name evidence="3" type="ORF">A2Y83_03005</name>
</gene>
<dbReference type="EMBL" id="MFFS01000098">
    <property type="protein sequence ID" value="OGF20316.1"/>
    <property type="molecule type" value="Genomic_DNA"/>
</dbReference>
<protein>
    <recommendedName>
        <fullName evidence="2">NADH:ubiquinone oxidoreductase-like 20kDa subunit domain-containing protein</fullName>
    </recommendedName>
</protein>
<proteinExistence type="predicted"/>
<dbReference type="InterPro" id="IPR006137">
    <property type="entry name" value="NADH_UbQ_OxRdtase-like_20kDa"/>
</dbReference>
<evidence type="ECO:0000313" key="3">
    <source>
        <dbReference type="EMBL" id="OGF20316.1"/>
    </source>
</evidence>
<feature type="domain" description="NADH:ubiquinone oxidoreductase-like 20kDa subunit" evidence="2">
    <location>
        <begin position="15"/>
        <end position="156"/>
    </location>
</feature>
<evidence type="ECO:0000259" key="2">
    <source>
        <dbReference type="Pfam" id="PF01058"/>
    </source>
</evidence>
<organism evidence="3 4">
    <name type="scientific">Candidatus Falkowbacteria bacterium RBG_13_39_14</name>
    <dbReference type="NCBI Taxonomy" id="1797985"/>
    <lineage>
        <taxon>Bacteria</taxon>
        <taxon>Candidatus Falkowiibacteriota</taxon>
    </lineage>
</organism>
<comment type="caution">
    <text evidence="3">The sequence shown here is derived from an EMBL/GenBank/DDBJ whole genome shotgun (WGS) entry which is preliminary data.</text>
</comment>
<dbReference type="InterPro" id="IPR051349">
    <property type="entry name" value="Hydrogenase_assoc-protein"/>
</dbReference>
<dbReference type="PANTHER" id="PTHR42845">
    <property type="entry name" value="COENZYME F420-REDUCING HYDROGENASE, GAMMA SUBUNIT"/>
    <property type="match status" value="1"/>
</dbReference>
<dbReference type="InterPro" id="IPR037024">
    <property type="entry name" value="NiFe_Hase_small_N_sf"/>
</dbReference>